<evidence type="ECO:0000256" key="7">
    <source>
        <dbReference type="ARBA" id="ARBA00022837"/>
    </source>
</evidence>
<dbReference type="InterPro" id="IPR017853">
    <property type="entry name" value="GH"/>
</dbReference>
<dbReference type="Pfam" id="PF00128">
    <property type="entry name" value="Alpha-amylase"/>
    <property type="match status" value="1"/>
</dbReference>
<evidence type="ECO:0000256" key="9">
    <source>
        <dbReference type="ARBA" id="ARBA00023295"/>
    </source>
</evidence>
<accession>A0AAD2H9D1</accession>
<evidence type="ECO:0000256" key="6">
    <source>
        <dbReference type="ARBA" id="ARBA00022801"/>
    </source>
</evidence>
<name>A0AAD2H9D1_9AGAR</name>
<evidence type="ECO:0000259" key="14">
    <source>
        <dbReference type="SMART" id="SM00642"/>
    </source>
</evidence>
<dbReference type="GO" id="GO:0005975">
    <property type="term" value="P:carbohydrate metabolic process"/>
    <property type="evidence" value="ECO:0007669"/>
    <property type="project" value="InterPro"/>
</dbReference>
<proteinExistence type="inferred from homology"/>
<keyword evidence="9 11" id="KW-0326">Glycosidase</keyword>
<dbReference type="SUPFAM" id="SSF51445">
    <property type="entry name" value="(Trans)glycosidases"/>
    <property type="match status" value="1"/>
</dbReference>
<evidence type="ECO:0000256" key="5">
    <source>
        <dbReference type="ARBA" id="ARBA00022723"/>
    </source>
</evidence>
<dbReference type="Pfam" id="PF02806">
    <property type="entry name" value="Alpha-amylase_C"/>
    <property type="match status" value="1"/>
</dbReference>
<organism evidence="15 16">
    <name type="scientific">Mycena citricolor</name>
    <dbReference type="NCBI Taxonomy" id="2018698"/>
    <lineage>
        <taxon>Eukaryota</taxon>
        <taxon>Fungi</taxon>
        <taxon>Dikarya</taxon>
        <taxon>Basidiomycota</taxon>
        <taxon>Agaricomycotina</taxon>
        <taxon>Agaricomycetes</taxon>
        <taxon>Agaricomycetidae</taxon>
        <taxon>Agaricales</taxon>
        <taxon>Marasmiineae</taxon>
        <taxon>Mycenaceae</taxon>
        <taxon>Mycena</taxon>
    </lineage>
</organism>
<dbReference type="SMART" id="SM00632">
    <property type="entry name" value="Aamy_C"/>
    <property type="match status" value="1"/>
</dbReference>
<dbReference type="PANTHER" id="PTHR43447">
    <property type="entry name" value="ALPHA-AMYLASE"/>
    <property type="match status" value="1"/>
</dbReference>
<evidence type="ECO:0000313" key="15">
    <source>
        <dbReference type="EMBL" id="CAK5269867.1"/>
    </source>
</evidence>
<feature type="signal peptide" evidence="12">
    <location>
        <begin position="1"/>
        <end position="17"/>
    </location>
</feature>
<reference evidence="15" key="1">
    <citation type="submission" date="2023-11" db="EMBL/GenBank/DDBJ databases">
        <authorList>
            <person name="De Vega J J."/>
            <person name="De Vega J J."/>
        </authorList>
    </citation>
    <scope>NUCLEOTIDE SEQUENCE</scope>
</reference>
<evidence type="ECO:0000256" key="11">
    <source>
        <dbReference type="RuleBase" id="RU361134"/>
    </source>
</evidence>
<keyword evidence="5" id="KW-0479">Metal-binding</keyword>
<keyword evidence="7" id="KW-0106">Calcium</keyword>
<comment type="cofactor">
    <cofactor evidence="2">
        <name>Ca(2+)</name>
        <dbReference type="ChEBI" id="CHEBI:29108"/>
    </cofactor>
</comment>
<sequence>MVRGIISLFLFLSGLSAFAVQGAKVSARGPSKANDVIVQMFEWPWDSVASECSFLGSAGFGFVQVSPPTEHITGPQWFTDYQPVSYTISSKRGNRTQFANMVSSCNSAGVGIIADVVTNHMTSGAGTGFAGTVYTKYSYPIYSADKFHYCQGGTTASTISNFDNITEVRTCELVGLADLAQEQPAVQSTIAGLLNDLLSLGVAGFRVDAAKHMDPGTLKAIFSQLNGSPYIIQEVPAGGASEPAQYTGNGDVIEFGATSFLQQSFEGSNGNSVSNLVTPTPLSSEFGIIDGLNANFIMANQDTERSGNSLTSNSANNAYVLSAIFMLGFNYGTPTVFSGYNFTSFDQGAPQDAAGFTDEITCFQNGFRCEHRFTAIANMVQYHNEVGSNPLTNIAVGTKQQVAFGRGAAGFLVVNNDATAWSQTFATSLPAGNYCDIIHDSDPNPATCTGPTITVAADGTFSASVNAFDALAIRASSSQSVIFPETTYSADFSIAAP</sequence>
<dbReference type="InterPro" id="IPR031319">
    <property type="entry name" value="A-amylase_C"/>
</dbReference>
<evidence type="ECO:0000256" key="12">
    <source>
        <dbReference type="SAM" id="SignalP"/>
    </source>
</evidence>
<protein>
    <recommendedName>
        <fullName evidence="4 11">Alpha-amylase</fullName>
        <ecNumber evidence="4 11">3.2.1.1</ecNumber>
    </recommendedName>
</protein>
<dbReference type="EMBL" id="CAVNYO010000156">
    <property type="protein sequence ID" value="CAK5269867.1"/>
    <property type="molecule type" value="Genomic_DNA"/>
</dbReference>
<keyword evidence="12" id="KW-0732">Signal</keyword>
<dbReference type="GO" id="GO:0004556">
    <property type="term" value="F:alpha-amylase activity"/>
    <property type="evidence" value="ECO:0007669"/>
    <property type="project" value="UniProtKB-UniRule"/>
</dbReference>
<keyword evidence="6 11" id="KW-0378">Hydrolase</keyword>
<evidence type="ECO:0000256" key="3">
    <source>
        <dbReference type="ARBA" id="ARBA00008061"/>
    </source>
</evidence>
<dbReference type="InterPro" id="IPR006047">
    <property type="entry name" value="GH13_cat_dom"/>
</dbReference>
<evidence type="ECO:0000256" key="1">
    <source>
        <dbReference type="ARBA" id="ARBA00000548"/>
    </source>
</evidence>
<keyword evidence="8 11" id="KW-0119">Carbohydrate metabolism</keyword>
<dbReference type="SUPFAM" id="SSF51011">
    <property type="entry name" value="Glycosyl hydrolase domain"/>
    <property type="match status" value="1"/>
</dbReference>
<dbReference type="Gene3D" id="3.20.20.80">
    <property type="entry name" value="Glycosidases"/>
    <property type="match status" value="1"/>
</dbReference>
<evidence type="ECO:0000256" key="2">
    <source>
        <dbReference type="ARBA" id="ARBA00001913"/>
    </source>
</evidence>
<comment type="catalytic activity">
    <reaction evidence="1 11">
        <text>Endohydrolysis of (1-&gt;4)-alpha-D-glucosidic linkages in polysaccharides containing three or more (1-&gt;4)-alpha-linked D-glucose units.</text>
        <dbReference type="EC" id="3.2.1.1"/>
    </reaction>
</comment>
<dbReference type="Gene3D" id="2.60.40.1180">
    <property type="entry name" value="Golgi alpha-mannosidase II"/>
    <property type="match status" value="1"/>
</dbReference>
<dbReference type="InterPro" id="IPR006046">
    <property type="entry name" value="Alpha_amylase"/>
</dbReference>
<gene>
    <name evidence="15" type="ORF">MYCIT1_LOCUS13899</name>
</gene>
<keyword evidence="16" id="KW-1185">Reference proteome</keyword>
<dbReference type="InterPro" id="IPR006048">
    <property type="entry name" value="A-amylase/branching_C"/>
</dbReference>
<evidence type="ECO:0000259" key="13">
    <source>
        <dbReference type="SMART" id="SM00632"/>
    </source>
</evidence>
<dbReference type="Proteomes" id="UP001295794">
    <property type="component" value="Unassembled WGS sequence"/>
</dbReference>
<dbReference type="AlphaFoldDB" id="A0AAD2H9D1"/>
<evidence type="ECO:0000256" key="4">
    <source>
        <dbReference type="ARBA" id="ARBA00012595"/>
    </source>
</evidence>
<dbReference type="GO" id="GO:0046872">
    <property type="term" value="F:metal ion binding"/>
    <property type="evidence" value="ECO:0007669"/>
    <property type="project" value="UniProtKB-KW"/>
</dbReference>
<feature type="domain" description="Alpha-amylase C-terminal" evidence="13">
    <location>
        <begin position="392"/>
        <end position="478"/>
    </location>
</feature>
<dbReference type="EC" id="3.2.1.1" evidence="4 11"/>
<feature type="chain" id="PRO_5041930807" description="Alpha-amylase" evidence="12">
    <location>
        <begin position="18"/>
        <end position="497"/>
    </location>
</feature>
<comment type="caution">
    <text evidence="15">The sequence shown here is derived from an EMBL/GenBank/DDBJ whole genome shotgun (WGS) entry which is preliminary data.</text>
</comment>
<feature type="domain" description="Glycosyl hydrolase family 13 catalytic" evidence="14">
    <location>
        <begin position="35"/>
        <end position="383"/>
    </location>
</feature>
<evidence type="ECO:0000313" key="16">
    <source>
        <dbReference type="Proteomes" id="UP001295794"/>
    </source>
</evidence>
<evidence type="ECO:0000256" key="8">
    <source>
        <dbReference type="ARBA" id="ARBA00023277"/>
    </source>
</evidence>
<dbReference type="SMART" id="SM00642">
    <property type="entry name" value="Aamy"/>
    <property type="match status" value="1"/>
</dbReference>
<evidence type="ECO:0000256" key="10">
    <source>
        <dbReference type="RuleBase" id="RU003615"/>
    </source>
</evidence>
<dbReference type="InterPro" id="IPR013780">
    <property type="entry name" value="Glyco_hydro_b"/>
</dbReference>
<dbReference type="PRINTS" id="PR00110">
    <property type="entry name" value="ALPHAAMYLASE"/>
</dbReference>
<dbReference type="CDD" id="cd11317">
    <property type="entry name" value="AmyAc_bac_euk_AmyA"/>
    <property type="match status" value="1"/>
</dbReference>
<comment type="similarity">
    <text evidence="3 10">Belongs to the glycosyl hydrolase 13 family.</text>
</comment>